<protein>
    <submittedName>
        <fullName evidence="3">Citryl-CoA lyase</fullName>
    </submittedName>
</protein>
<keyword evidence="3" id="KW-0456">Lyase</keyword>
<dbReference type="Gene3D" id="1.10.230.10">
    <property type="entry name" value="Cytochrome P450-Terp, domain 2"/>
    <property type="match status" value="1"/>
</dbReference>
<evidence type="ECO:0000313" key="4">
    <source>
        <dbReference type="Proteomes" id="UP000825933"/>
    </source>
</evidence>
<comment type="similarity">
    <text evidence="1">Belongs to the citrate synthase family.</text>
</comment>
<organism evidence="3 4">
    <name type="scientific">Methanobacterium spitsbergense</name>
    <dbReference type="NCBI Taxonomy" id="2874285"/>
    <lineage>
        <taxon>Archaea</taxon>
        <taxon>Methanobacteriati</taxon>
        <taxon>Methanobacteriota</taxon>
        <taxon>Methanomada group</taxon>
        <taxon>Methanobacteria</taxon>
        <taxon>Methanobacteriales</taxon>
        <taxon>Methanobacteriaceae</taxon>
        <taxon>Methanobacterium</taxon>
    </lineage>
</organism>
<dbReference type="GO" id="GO:0005829">
    <property type="term" value="C:cytosol"/>
    <property type="evidence" value="ECO:0007669"/>
    <property type="project" value="TreeGrafter"/>
</dbReference>
<keyword evidence="2" id="KW-0808">Transferase</keyword>
<dbReference type="CDD" id="cd06100">
    <property type="entry name" value="CCL_ACL-C"/>
    <property type="match status" value="1"/>
</dbReference>
<dbReference type="AlphaFoldDB" id="A0A8T5UU35"/>
<dbReference type="PANTHER" id="PTHR11739">
    <property type="entry name" value="CITRATE SYNTHASE"/>
    <property type="match status" value="1"/>
</dbReference>
<dbReference type="GO" id="GO:0046912">
    <property type="term" value="F:acyltransferase activity, acyl groups converted into alkyl on transfer"/>
    <property type="evidence" value="ECO:0007669"/>
    <property type="project" value="InterPro"/>
</dbReference>
<dbReference type="NCBIfam" id="NF004869">
    <property type="entry name" value="PRK06224.1-6"/>
    <property type="match status" value="1"/>
</dbReference>
<gene>
    <name evidence="3" type="ORF">K8N75_01460</name>
</gene>
<evidence type="ECO:0000256" key="1">
    <source>
        <dbReference type="ARBA" id="ARBA00010566"/>
    </source>
</evidence>
<dbReference type="SUPFAM" id="SSF48256">
    <property type="entry name" value="Citrate synthase"/>
    <property type="match status" value="1"/>
</dbReference>
<name>A0A8T5UU35_9EURY</name>
<dbReference type="InterPro" id="IPR016143">
    <property type="entry name" value="Citrate_synth-like_sm_a-sub"/>
</dbReference>
<dbReference type="NCBIfam" id="NF004866">
    <property type="entry name" value="PRK06224.1-3"/>
    <property type="match status" value="1"/>
</dbReference>
<dbReference type="GO" id="GO:0006099">
    <property type="term" value="P:tricarboxylic acid cycle"/>
    <property type="evidence" value="ECO:0007669"/>
    <property type="project" value="TreeGrafter"/>
</dbReference>
<dbReference type="Gene3D" id="1.10.580.10">
    <property type="entry name" value="Citrate Synthase, domain 1"/>
    <property type="match status" value="2"/>
</dbReference>
<dbReference type="GO" id="GO:0005975">
    <property type="term" value="P:carbohydrate metabolic process"/>
    <property type="evidence" value="ECO:0007669"/>
    <property type="project" value="TreeGrafter"/>
</dbReference>
<dbReference type="EMBL" id="JAIOUQ010000003">
    <property type="protein sequence ID" value="MBZ2164720.1"/>
    <property type="molecule type" value="Genomic_DNA"/>
</dbReference>
<accession>A0A8T5UU35</accession>
<dbReference type="PANTHER" id="PTHR11739:SF4">
    <property type="entry name" value="CITRATE SYNTHASE, PEROXISOMAL"/>
    <property type="match status" value="1"/>
</dbReference>
<dbReference type="Pfam" id="PF00285">
    <property type="entry name" value="Citrate_synt"/>
    <property type="match status" value="1"/>
</dbReference>
<evidence type="ECO:0000256" key="2">
    <source>
        <dbReference type="ARBA" id="ARBA00022679"/>
    </source>
</evidence>
<dbReference type="GO" id="GO:0016829">
    <property type="term" value="F:lyase activity"/>
    <property type="evidence" value="ECO:0007669"/>
    <property type="project" value="UniProtKB-KW"/>
</dbReference>
<keyword evidence="4" id="KW-1185">Reference proteome</keyword>
<reference evidence="4" key="1">
    <citation type="journal article" date="2022" name="Microbiol. Resour. Announc.">
        <title>Draft Genome Sequence of a Methanogenic Archaeon from West Spitsbergen Permafrost.</title>
        <authorList>
            <person name="Trubitsyn V."/>
            <person name="Rivkina E."/>
            <person name="Shcherbakova V."/>
        </authorList>
    </citation>
    <scope>NUCLEOTIDE SEQUENCE [LARGE SCALE GENOMIC DNA]</scope>
    <source>
        <strain evidence="4">VT</strain>
    </source>
</reference>
<dbReference type="InterPro" id="IPR016142">
    <property type="entry name" value="Citrate_synth-like_lrg_a-sub"/>
</dbReference>
<dbReference type="InterPro" id="IPR002020">
    <property type="entry name" value="Citrate_synthase"/>
</dbReference>
<evidence type="ECO:0000313" key="3">
    <source>
        <dbReference type="EMBL" id="MBZ2164720.1"/>
    </source>
</evidence>
<dbReference type="RefSeq" id="WP_223790397.1">
    <property type="nucleotide sequence ID" value="NZ_JAIOUQ010000003.1"/>
</dbReference>
<comment type="caution">
    <text evidence="3">The sequence shown here is derived from an EMBL/GenBank/DDBJ whole genome shotgun (WGS) entry which is preliminary data.</text>
</comment>
<dbReference type="Proteomes" id="UP000825933">
    <property type="component" value="Unassembled WGS sequence"/>
</dbReference>
<sequence length="286" mass="31749">MAIGRETVENILKLTNPKWKTSITRIEPNKIVTRGYPQEDLIGNISYPEMAYLLIKGKMPSEKDSKMFESVLVSFCDHGVTPPSTQVSRLMASTGSSMNSCVSGGLLSFGKYHAGALERSMKILQELVQNGVIGYNGPLQSHHDIRAVAGVVVDEFFNNNEKIPGFGHRYHSEDPRASKLIKIAEEYGCNGVHTELALAIEEILFEIKGIKMNIDGANAGILSDLGFDWSLGTGVFMMGRLPGIISHVFEEKTIEPPFRKIFDVDEIHYQDTEVKTRSLAKVMNKK</sequence>
<dbReference type="InterPro" id="IPR036969">
    <property type="entry name" value="Citrate_synthase_sf"/>
</dbReference>
<proteinExistence type="inferred from homology"/>